<protein>
    <recommendedName>
        <fullName evidence="1">Glycosyl transferase family 1 domain-containing protein</fullName>
    </recommendedName>
</protein>
<proteinExistence type="predicted"/>
<evidence type="ECO:0000313" key="3">
    <source>
        <dbReference type="Proteomes" id="UP000178520"/>
    </source>
</evidence>
<dbReference type="Pfam" id="PF00534">
    <property type="entry name" value="Glycos_transf_1"/>
    <property type="match status" value="1"/>
</dbReference>
<reference evidence="2 3" key="1">
    <citation type="journal article" date="2016" name="Nat. Commun.">
        <title>Thousands of microbial genomes shed light on interconnected biogeochemical processes in an aquifer system.</title>
        <authorList>
            <person name="Anantharaman K."/>
            <person name="Brown C.T."/>
            <person name="Hug L.A."/>
            <person name="Sharon I."/>
            <person name="Castelle C.J."/>
            <person name="Probst A.J."/>
            <person name="Thomas B.C."/>
            <person name="Singh A."/>
            <person name="Wilkins M.J."/>
            <person name="Karaoz U."/>
            <person name="Brodie E.L."/>
            <person name="Williams K.H."/>
            <person name="Hubbard S.S."/>
            <person name="Banfield J.F."/>
        </authorList>
    </citation>
    <scope>NUCLEOTIDE SEQUENCE [LARGE SCALE GENOMIC DNA]</scope>
</reference>
<gene>
    <name evidence="2" type="ORF">A2735_00500</name>
</gene>
<evidence type="ECO:0000313" key="2">
    <source>
        <dbReference type="EMBL" id="OGM98174.1"/>
    </source>
</evidence>
<comment type="caution">
    <text evidence="2">The sequence shown here is derived from an EMBL/GenBank/DDBJ whole genome shotgun (WGS) entry which is preliminary data.</text>
</comment>
<organism evidence="2 3">
    <name type="scientific">Candidatus Yanofskybacteria bacterium RIFCSPHIGHO2_01_FULL_41_21</name>
    <dbReference type="NCBI Taxonomy" id="1802660"/>
    <lineage>
        <taxon>Bacteria</taxon>
        <taxon>Candidatus Yanofskyibacteriota</taxon>
    </lineage>
</organism>
<dbReference type="GO" id="GO:0016757">
    <property type="term" value="F:glycosyltransferase activity"/>
    <property type="evidence" value="ECO:0007669"/>
    <property type="project" value="InterPro"/>
</dbReference>
<feature type="domain" description="Glycosyl transferase family 1" evidence="1">
    <location>
        <begin position="169"/>
        <end position="334"/>
    </location>
</feature>
<dbReference type="InterPro" id="IPR001296">
    <property type="entry name" value="Glyco_trans_1"/>
</dbReference>
<dbReference type="SUPFAM" id="SSF53756">
    <property type="entry name" value="UDP-Glycosyltransferase/glycogen phosphorylase"/>
    <property type="match status" value="1"/>
</dbReference>
<dbReference type="PANTHER" id="PTHR12526:SF630">
    <property type="entry name" value="GLYCOSYLTRANSFERASE"/>
    <property type="match status" value="1"/>
</dbReference>
<sequence length="363" mass="41240">MRILYFGTYNPTYVRNSVLMDGLRANGMKIIECHDDSPGLKKFVKLFFKHWKLRNQYDVMVVGFLGQVIMPLAKIINFPLVSFRPTKPIVFDAFMSLYDSNVFGREKIKPKSIKAYYYWLLDWFSMSLGDLVLFDTQQHINYASNEFGIKKRKLAKIFIGAKEDIFYPRPFEKNKDKFKVLFHGTFIKSQGIEFILQAAKLLEGYSDISFTFVGDGQVRIKMEKLAYDLKLGNVTFTGLMPISEIPNYIAGADVCLGLFGKAEKIQRVIATKVFECVAMGKTVLTADTPAIRELFDDKDLMLVDIADAQGIADGILKLRSDQDLSGELAKNGYKKFVEHASTNILGKEFADLILGLEKRTKSV</sequence>
<dbReference type="AlphaFoldDB" id="A0A1F8EB98"/>
<name>A0A1F8EB98_9BACT</name>
<dbReference type="STRING" id="1802660.A2735_00500"/>
<accession>A0A1F8EB98</accession>
<dbReference type="PANTHER" id="PTHR12526">
    <property type="entry name" value="GLYCOSYLTRANSFERASE"/>
    <property type="match status" value="1"/>
</dbReference>
<evidence type="ECO:0000259" key="1">
    <source>
        <dbReference type="Pfam" id="PF00534"/>
    </source>
</evidence>
<dbReference type="Gene3D" id="3.40.50.2000">
    <property type="entry name" value="Glycogen Phosphorylase B"/>
    <property type="match status" value="2"/>
</dbReference>
<dbReference type="EMBL" id="MGJA01000003">
    <property type="protein sequence ID" value="OGM98174.1"/>
    <property type="molecule type" value="Genomic_DNA"/>
</dbReference>
<dbReference type="Proteomes" id="UP000178520">
    <property type="component" value="Unassembled WGS sequence"/>
</dbReference>